<dbReference type="InterPro" id="IPR001763">
    <property type="entry name" value="Rhodanese-like_dom"/>
</dbReference>
<protein>
    <submittedName>
        <fullName evidence="2">Sulfurtransferase</fullName>
    </submittedName>
</protein>
<dbReference type="SUPFAM" id="SSF52821">
    <property type="entry name" value="Rhodanese/Cell cycle control phosphatase"/>
    <property type="match status" value="1"/>
</dbReference>
<dbReference type="PROSITE" id="PS50206">
    <property type="entry name" value="RHODANESE_3"/>
    <property type="match status" value="1"/>
</dbReference>
<dbReference type="CDD" id="cd00158">
    <property type="entry name" value="RHOD"/>
    <property type="match status" value="1"/>
</dbReference>
<name>A0A0U3GHF1_9MICC</name>
<dbReference type="AlphaFoldDB" id="A0A0U3GHF1"/>
<dbReference type="KEGG" id="kfv:AS188_02485"/>
<dbReference type="Pfam" id="PF00581">
    <property type="entry name" value="Rhodanese"/>
    <property type="match status" value="1"/>
</dbReference>
<dbReference type="Gene3D" id="3.40.250.10">
    <property type="entry name" value="Rhodanese-like domain"/>
    <property type="match status" value="1"/>
</dbReference>
<reference evidence="2 4" key="1">
    <citation type="submission" date="2015-11" db="EMBL/GenBank/DDBJ databases">
        <title>Complete Genome Sequence of Kocuria flava strain HO-9041.</title>
        <authorList>
            <person name="Zhou M."/>
            <person name="Dai J."/>
        </authorList>
    </citation>
    <scope>NUCLEOTIDE SEQUENCE [LARGE SCALE GENOMIC DNA]</scope>
    <source>
        <strain evidence="2 4">HO-9041</strain>
    </source>
</reference>
<accession>A0A0U3GHF1</accession>
<dbReference type="PANTHER" id="PTHR43031">
    <property type="entry name" value="FAD-DEPENDENT OXIDOREDUCTASE"/>
    <property type="match status" value="1"/>
</dbReference>
<dbReference type="Proteomes" id="UP000057181">
    <property type="component" value="Chromosome"/>
</dbReference>
<dbReference type="GO" id="GO:0016740">
    <property type="term" value="F:transferase activity"/>
    <property type="evidence" value="ECO:0007669"/>
    <property type="project" value="UniProtKB-KW"/>
</dbReference>
<organism evidence="2 4">
    <name type="scientific">Kocuria flava</name>
    <dbReference type="NCBI Taxonomy" id="446860"/>
    <lineage>
        <taxon>Bacteria</taxon>
        <taxon>Bacillati</taxon>
        <taxon>Actinomycetota</taxon>
        <taxon>Actinomycetes</taxon>
        <taxon>Micrococcales</taxon>
        <taxon>Micrococcaceae</taxon>
        <taxon>Kocuria</taxon>
    </lineage>
</organism>
<dbReference type="SMART" id="SM00450">
    <property type="entry name" value="RHOD"/>
    <property type="match status" value="1"/>
</dbReference>
<feature type="domain" description="Rhodanese" evidence="1">
    <location>
        <begin position="28"/>
        <end position="115"/>
    </location>
</feature>
<proteinExistence type="predicted"/>
<evidence type="ECO:0000313" key="2">
    <source>
        <dbReference type="EMBL" id="ALU38803.1"/>
    </source>
</evidence>
<dbReference type="STRING" id="446860.AS188_02485"/>
<dbReference type="InterPro" id="IPR036873">
    <property type="entry name" value="Rhodanese-like_dom_sf"/>
</dbReference>
<dbReference type="EMBL" id="BJZR01000042">
    <property type="protein sequence ID" value="GEO92398.1"/>
    <property type="molecule type" value="Genomic_DNA"/>
</dbReference>
<keyword evidence="5" id="KW-1185">Reference proteome</keyword>
<dbReference type="EMBL" id="CP013254">
    <property type="protein sequence ID" value="ALU38803.1"/>
    <property type="molecule type" value="Genomic_DNA"/>
</dbReference>
<evidence type="ECO:0000259" key="1">
    <source>
        <dbReference type="PROSITE" id="PS50206"/>
    </source>
</evidence>
<dbReference type="PANTHER" id="PTHR43031:SF1">
    <property type="entry name" value="PYRIDINE NUCLEOTIDE-DISULPHIDE OXIDOREDUCTASE"/>
    <property type="match status" value="1"/>
</dbReference>
<gene>
    <name evidence="2" type="ORF">AS188_02485</name>
    <name evidence="3" type="ORF">KFL01_17040</name>
</gene>
<sequence>MGLLSRLFGRTAGRSFETVDVERAQELLRTGAVLVDVRTPQEYRAGHAPGARHIPLDALGTRRRELSPERPVVLVCRSGARSAAAARQLAEAGYDVASLRGGMQAWQRAGQRVVGRNGRPGSVA</sequence>
<evidence type="ECO:0000313" key="3">
    <source>
        <dbReference type="EMBL" id="GEO92398.1"/>
    </source>
</evidence>
<dbReference type="OrthoDB" id="9800872at2"/>
<dbReference type="RefSeq" id="WP_058857515.1">
    <property type="nucleotide sequence ID" value="NZ_BJZR01000042.1"/>
</dbReference>
<keyword evidence="2" id="KW-0808">Transferase</keyword>
<evidence type="ECO:0000313" key="5">
    <source>
        <dbReference type="Proteomes" id="UP000321155"/>
    </source>
</evidence>
<dbReference type="InterPro" id="IPR050229">
    <property type="entry name" value="GlpE_sulfurtransferase"/>
</dbReference>
<reference evidence="3 5" key="2">
    <citation type="submission" date="2019-07" db="EMBL/GenBank/DDBJ databases">
        <title>Whole genome shotgun sequence of Kocuria flava NBRC 107626.</title>
        <authorList>
            <person name="Hosoyama A."/>
            <person name="Uohara A."/>
            <person name="Ohji S."/>
            <person name="Ichikawa N."/>
        </authorList>
    </citation>
    <scope>NUCLEOTIDE SEQUENCE [LARGE SCALE GENOMIC DNA]</scope>
    <source>
        <strain evidence="3 5">NBRC 107626</strain>
    </source>
</reference>
<evidence type="ECO:0000313" key="4">
    <source>
        <dbReference type="Proteomes" id="UP000057181"/>
    </source>
</evidence>
<dbReference type="Proteomes" id="UP000321155">
    <property type="component" value="Unassembled WGS sequence"/>
</dbReference>